<organism evidence="1">
    <name type="scientific">marine sediment metagenome</name>
    <dbReference type="NCBI Taxonomy" id="412755"/>
    <lineage>
        <taxon>unclassified sequences</taxon>
        <taxon>metagenomes</taxon>
        <taxon>ecological metagenomes</taxon>
    </lineage>
</organism>
<reference evidence="1" key="1">
    <citation type="journal article" date="2015" name="Nature">
        <title>Complex archaea that bridge the gap between prokaryotes and eukaryotes.</title>
        <authorList>
            <person name="Spang A."/>
            <person name="Saw J.H."/>
            <person name="Jorgensen S.L."/>
            <person name="Zaremba-Niedzwiedzka K."/>
            <person name="Martijn J."/>
            <person name="Lind A.E."/>
            <person name="van Eijk R."/>
            <person name="Schleper C."/>
            <person name="Guy L."/>
            <person name="Ettema T.J."/>
        </authorList>
    </citation>
    <scope>NUCLEOTIDE SEQUENCE</scope>
</reference>
<dbReference type="AlphaFoldDB" id="A0A0F9MXK5"/>
<comment type="caution">
    <text evidence="1">The sequence shown here is derived from an EMBL/GenBank/DDBJ whole genome shotgun (WGS) entry which is preliminary data.</text>
</comment>
<proteinExistence type="predicted"/>
<evidence type="ECO:0000313" key="1">
    <source>
        <dbReference type="EMBL" id="KKN12035.1"/>
    </source>
</evidence>
<name>A0A0F9MXK5_9ZZZZ</name>
<gene>
    <name evidence="1" type="ORF">LCGC14_1020550</name>
</gene>
<accession>A0A0F9MXK5</accession>
<dbReference type="EMBL" id="LAZR01004075">
    <property type="protein sequence ID" value="KKN12035.1"/>
    <property type="molecule type" value="Genomic_DNA"/>
</dbReference>
<sequence length="537" mass="55672">MAYNYLTEIDYSASGDTFYTGMVTSEANFLSIDNEIYNARKGEATLLAKMDAIDAAQSSGSGVLVSSNDTGGAGYLNGKLIVGEGIDFTENNDAGAETMTIACEDASATNKGILETATDTEAKAFTETDKAIVPSNLAAMDATSTQKGVAKFNTANFLVTSGDVAIKTGGVDLTDEVGSTLPIGNGGTGQTTKTPAFDALAPTTTKGDVIASNGSDNLRLAIGTNDKVLTAASGEATGVKWGTGPTTTKGDLPVHNGTLNVRLPVGTNTNVLSCASGQTTGLKWVPAAAEVTPGLSLTPRYSYSTTTAITIPASVHHHQGTVEQLVYWDSLLTFTFGSGGSNADSDNLAASKWFLLFLDDSAVVTQGTALLDAGCFLGKNQDNVTVAWNEAKHGWYEATATSDKCIGAVLTNGASQIIEFINADDGNMVFWADRVENQAAVDIDDAWTDIGALIIPPFATYGLVTFTHSAATGTVFNWRTNGQTGATGHVAAPSQSRIAGSLLVITDSSQIIELISGLSDASTIICMTEGWKFPAGM</sequence>
<protein>
    <submittedName>
        <fullName evidence="1">Uncharacterized protein</fullName>
    </submittedName>
</protein>